<dbReference type="SUPFAM" id="SSF54909">
    <property type="entry name" value="Dimeric alpha+beta barrel"/>
    <property type="match status" value="1"/>
</dbReference>
<dbReference type="Pfam" id="PF03992">
    <property type="entry name" value="ABM"/>
    <property type="match status" value="1"/>
</dbReference>
<keyword evidence="2" id="KW-1185">Reference proteome</keyword>
<proteinExistence type="predicted"/>
<reference evidence="1 2" key="1">
    <citation type="submission" date="2019-04" db="EMBL/GenBank/DDBJ databases">
        <title>Bacillus sediminilitoris sp. nov., isolated from a tidal flat sediment on the East China Sea.</title>
        <authorList>
            <person name="Wei Y."/>
            <person name="Mao H."/>
            <person name="Fang J."/>
        </authorList>
    </citation>
    <scope>NUCLEOTIDE SEQUENCE [LARGE SCALE GENOMIC DNA]</scope>
    <source>
        <strain evidence="1 2">DSL-17</strain>
    </source>
</reference>
<evidence type="ECO:0000313" key="1">
    <source>
        <dbReference type="EMBL" id="THF77205.1"/>
    </source>
</evidence>
<dbReference type="InterPro" id="IPR007138">
    <property type="entry name" value="ABM_dom"/>
</dbReference>
<protein>
    <submittedName>
        <fullName evidence="1">Antibiotic biosynthesis monooxygenase</fullName>
    </submittedName>
</protein>
<dbReference type="GO" id="GO:0004497">
    <property type="term" value="F:monooxygenase activity"/>
    <property type="evidence" value="ECO:0007669"/>
    <property type="project" value="UniProtKB-KW"/>
</dbReference>
<evidence type="ECO:0000313" key="2">
    <source>
        <dbReference type="Proteomes" id="UP000310334"/>
    </source>
</evidence>
<dbReference type="PANTHER" id="PTHR33336:SF3">
    <property type="entry name" value="ABM DOMAIN-CONTAINING PROTEIN"/>
    <property type="match status" value="1"/>
</dbReference>
<keyword evidence="1" id="KW-0560">Oxidoreductase</keyword>
<dbReference type="AlphaFoldDB" id="A0A4S4BQJ4"/>
<accession>A0A4S4BQJ4</accession>
<dbReference type="InterPro" id="IPR050744">
    <property type="entry name" value="AI-2_Isomerase_LsrG"/>
</dbReference>
<dbReference type="PANTHER" id="PTHR33336">
    <property type="entry name" value="QUINOL MONOOXYGENASE YGIN-RELATED"/>
    <property type="match status" value="1"/>
</dbReference>
<dbReference type="Gene3D" id="3.30.70.100">
    <property type="match status" value="1"/>
</dbReference>
<sequence length="97" mass="11491">MSEIIINAVLKAKPGKGELLRTELLNIIEASRAEDSCLQYTLHESVENNDTFVFYERWKDEKALATHIETDHYKHYRQQTEQLLEKRDVYRLQIITP</sequence>
<comment type="caution">
    <text evidence="1">The sequence shown here is derived from an EMBL/GenBank/DDBJ whole genome shotgun (WGS) entry which is preliminary data.</text>
</comment>
<organism evidence="1 2">
    <name type="scientific">Metabacillus sediminilitoris</name>
    <dbReference type="NCBI Taxonomy" id="2567941"/>
    <lineage>
        <taxon>Bacteria</taxon>
        <taxon>Bacillati</taxon>
        <taxon>Bacillota</taxon>
        <taxon>Bacilli</taxon>
        <taxon>Bacillales</taxon>
        <taxon>Bacillaceae</taxon>
        <taxon>Metabacillus</taxon>
    </lineage>
</organism>
<dbReference type="EMBL" id="SSNT01000016">
    <property type="protein sequence ID" value="THF77205.1"/>
    <property type="molecule type" value="Genomic_DNA"/>
</dbReference>
<dbReference type="InterPro" id="IPR011008">
    <property type="entry name" value="Dimeric_a/b-barrel"/>
</dbReference>
<dbReference type="PROSITE" id="PS51725">
    <property type="entry name" value="ABM"/>
    <property type="match status" value="1"/>
</dbReference>
<dbReference type="OrthoDB" id="9806189at2"/>
<keyword evidence="1" id="KW-0503">Monooxygenase</keyword>
<name>A0A4S4BQJ4_9BACI</name>
<gene>
    <name evidence="1" type="ORF">E6W99_19695</name>
</gene>
<dbReference type="RefSeq" id="WP_136356983.1">
    <property type="nucleotide sequence ID" value="NZ_CP046266.1"/>
</dbReference>
<dbReference type="Proteomes" id="UP000310334">
    <property type="component" value="Unassembled WGS sequence"/>
</dbReference>